<dbReference type="EMBL" id="CP012288">
    <property type="protein sequence ID" value="AMV66444.1"/>
    <property type="molecule type" value="Genomic_DNA"/>
</dbReference>
<dbReference type="EMBL" id="CP012275">
    <property type="protein sequence ID" value="AMV63615.1"/>
    <property type="molecule type" value="Genomic_DNA"/>
</dbReference>
<proteinExistence type="predicted"/>
<dbReference type="RefSeq" id="WP_046872275.1">
    <property type="nucleotide sequence ID" value="NZ_BAAAXI010000189.1"/>
</dbReference>
<dbReference type="SUPFAM" id="SSF50118">
    <property type="entry name" value="Cell growth inhibitor/plasmid maintenance toxic component"/>
    <property type="match status" value="1"/>
</dbReference>
<dbReference type="OrthoDB" id="2223833at2"/>
<sequence length="111" mass="13004">MKINDVATAFVRYINIDQGKRRPILIVKIKDDFVLAFKITSQFKNKSQQIRQNYFKITDWQQTGLKKPSWIDTNSQPLEFPTKMVGNSFGHLSEADRISFHDFLVARLQNK</sequence>
<dbReference type="InterPro" id="IPR011067">
    <property type="entry name" value="Plasmid_toxin/cell-grow_inhib"/>
</dbReference>
<protein>
    <submittedName>
        <fullName evidence="1">Uncharacterized protein</fullName>
    </submittedName>
</protein>
<dbReference type="Proteomes" id="UP000076405">
    <property type="component" value="Chromosome"/>
</dbReference>
<dbReference type="Proteomes" id="UP000076244">
    <property type="component" value="Chromosome"/>
</dbReference>
<dbReference type="AlphaFoldDB" id="A0A0R2HVU2"/>
<accession>A0A0R2HVU2</accession>
<evidence type="ECO:0000313" key="3">
    <source>
        <dbReference type="Proteomes" id="UP000076244"/>
    </source>
</evidence>
<gene>
    <name evidence="1" type="ORF">ADU70_2151</name>
    <name evidence="2" type="ORF">ADU72_0497</name>
</gene>
<dbReference type="Gene3D" id="2.30.30.110">
    <property type="match status" value="1"/>
</dbReference>
<keyword evidence="3" id="KW-1185">Reference proteome</keyword>
<evidence type="ECO:0000313" key="2">
    <source>
        <dbReference type="EMBL" id="AMV66444.1"/>
    </source>
</evidence>
<dbReference type="GeneID" id="57275780"/>
<evidence type="ECO:0000313" key="1">
    <source>
        <dbReference type="EMBL" id="AMV63615.1"/>
    </source>
</evidence>
<evidence type="ECO:0000313" key="4">
    <source>
        <dbReference type="Proteomes" id="UP000076405"/>
    </source>
</evidence>
<dbReference type="KEGG" id="pdm:ADU72_0497"/>
<name>A0A0R2HVU2_9LACO</name>
<organism evidence="1 4">
    <name type="scientific">Pediococcus damnosus</name>
    <dbReference type="NCBI Taxonomy" id="51663"/>
    <lineage>
        <taxon>Bacteria</taxon>
        <taxon>Bacillati</taxon>
        <taxon>Bacillota</taxon>
        <taxon>Bacilli</taxon>
        <taxon>Lactobacillales</taxon>
        <taxon>Lactobacillaceae</taxon>
        <taxon>Pediococcus</taxon>
    </lineage>
</organism>
<reference evidence="3 4" key="1">
    <citation type="journal article" date="2016" name="PLoS ONE">
        <title>The Identification of Novel Diagnostic Marker Genes for the Detection of Beer Spoiling Pediococcus damnosus Strains Using the BlAst Diagnostic Gene findEr.</title>
        <authorList>
            <person name="Behr J."/>
            <person name="Geissler A.J."/>
            <person name="Schmid J."/>
            <person name="Zehe A."/>
            <person name="Vogel R.F."/>
        </authorList>
    </citation>
    <scope>NUCLEOTIDE SEQUENCE [LARGE SCALE GENOMIC DNA]</scope>
    <source>
        <strain evidence="1 4">TMW 2.1533</strain>
        <strain evidence="2 3">TMW 2.1535</strain>
    </source>
</reference>